<reference evidence="1 2" key="1">
    <citation type="submission" date="2023-02" db="EMBL/GenBank/DDBJ databases">
        <title>LHISI_Scaffold_Assembly.</title>
        <authorList>
            <person name="Stuart O.P."/>
            <person name="Cleave R."/>
            <person name="Magrath M.J.L."/>
            <person name="Mikheyev A.S."/>
        </authorList>
    </citation>
    <scope>NUCLEOTIDE SEQUENCE [LARGE SCALE GENOMIC DNA]</scope>
    <source>
        <strain evidence="1">Daus_M_001</strain>
        <tissue evidence="1">Leg muscle</tissue>
    </source>
</reference>
<keyword evidence="2" id="KW-1185">Reference proteome</keyword>
<proteinExistence type="predicted"/>
<name>A0ABQ9HGV2_9NEOP</name>
<dbReference type="EMBL" id="JARBHB010000005">
    <property type="protein sequence ID" value="KAJ8883519.1"/>
    <property type="molecule type" value="Genomic_DNA"/>
</dbReference>
<sequence length="126" mass="14347">MRKKYKSDWGLKATSSCRLTASPYKSAREKSKNSLDVKEKVKIQQKHPIDLSGLEETQNEVLRLGDGDSDLDLPVEKKMTNDQDATSMFCESRFCDDNGGEVWVVCFMCSMWAHENLTGAEKDEYI</sequence>
<protein>
    <submittedName>
        <fullName evidence="1">Uncharacterized protein</fullName>
    </submittedName>
</protein>
<evidence type="ECO:0000313" key="1">
    <source>
        <dbReference type="EMBL" id="KAJ8883519.1"/>
    </source>
</evidence>
<accession>A0ABQ9HGV2</accession>
<comment type="caution">
    <text evidence="1">The sequence shown here is derived from an EMBL/GenBank/DDBJ whole genome shotgun (WGS) entry which is preliminary data.</text>
</comment>
<organism evidence="1 2">
    <name type="scientific">Dryococelus australis</name>
    <dbReference type="NCBI Taxonomy" id="614101"/>
    <lineage>
        <taxon>Eukaryota</taxon>
        <taxon>Metazoa</taxon>
        <taxon>Ecdysozoa</taxon>
        <taxon>Arthropoda</taxon>
        <taxon>Hexapoda</taxon>
        <taxon>Insecta</taxon>
        <taxon>Pterygota</taxon>
        <taxon>Neoptera</taxon>
        <taxon>Polyneoptera</taxon>
        <taxon>Phasmatodea</taxon>
        <taxon>Verophasmatodea</taxon>
        <taxon>Anareolatae</taxon>
        <taxon>Phasmatidae</taxon>
        <taxon>Eurycanthinae</taxon>
        <taxon>Dryococelus</taxon>
    </lineage>
</organism>
<dbReference type="Proteomes" id="UP001159363">
    <property type="component" value="Chromosome 4"/>
</dbReference>
<gene>
    <name evidence="1" type="ORF">PR048_015363</name>
</gene>
<evidence type="ECO:0000313" key="2">
    <source>
        <dbReference type="Proteomes" id="UP001159363"/>
    </source>
</evidence>